<proteinExistence type="inferred from homology"/>
<accession>A0ABR1HR71</accession>
<evidence type="ECO:0000313" key="7">
    <source>
        <dbReference type="EMBL" id="KAK7423304.1"/>
    </source>
</evidence>
<evidence type="ECO:0000256" key="4">
    <source>
        <dbReference type="ARBA" id="ARBA00044511"/>
    </source>
</evidence>
<organism evidence="7 8">
    <name type="scientific">Neonectria punicea</name>
    <dbReference type="NCBI Taxonomy" id="979145"/>
    <lineage>
        <taxon>Eukaryota</taxon>
        <taxon>Fungi</taxon>
        <taxon>Dikarya</taxon>
        <taxon>Ascomycota</taxon>
        <taxon>Pezizomycotina</taxon>
        <taxon>Sordariomycetes</taxon>
        <taxon>Hypocreomycetidae</taxon>
        <taxon>Hypocreales</taxon>
        <taxon>Nectriaceae</taxon>
        <taxon>Neonectria</taxon>
    </lineage>
</organism>
<evidence type="ECO:0000256" key="5">
    <source>
        <dbReference type="PROSITE-ProRule" id="PRU00708"/>
    </source>
</evidence>
<dbReference type="Proteomes" id="UP001498476">
    <property type="component" value="Unassembled WGS sequence"/>
</dbReference>
<comment type="subunit">
    <text evidence="4">Binds to mitochondrial small subunit 15S rRNA.</text>
</comment>
<name>A0ABR1HR71_9HYPO</name>
<dbReference type="InterPro" id="IPR011990">
    <property type="entry name" value="TPR-like_helical_dom_sf"/>
</dbReference>
<sequence length="828" mass="94105">MSGRPLLLDLRCRNDTVCRSCRLAIRQRPPQLQWTASYSSPASKATTARRPTDDAIARKPSPQELKQYLDRIRSLRNPKKEEAKSFSVRYFEQSSNQRTELSSEEAFGESLNRLDASELKDVFLGIKNELGGQEEKDAFDEVVGQMGGDWDKMKTADDLEKMVARMDAYTAAIDAEIDKTGAELPMEMLDDLDMEIPGLPEMGSLGSRVTLPQIPEKPWTINQRKKITRLNSILARISRDLRRNPNVTKKSVQGVYKAYHAARLSLAHGWSHVPIEVWDFLWKVFSADESINIHRLSHIALLARDMSEAKVVLNPAQQLLTVEAMFVDGWEAKAIESWKRCMGTLGDENAETFQEFWELGVRMYCREGDLEQAQRAVNKLLERQTDPRILMPLIRTCSELGTEEGQERAWTVYRQMRERLGQYMKITDYDQVISYFLATNQTENALFAFVDMMSDGKIDLKRHTYLPSVVANKFFFGKWLKRLIGAGDLDGALRVVEFMRKKGVDAAPIHLNGLIGAWQRSGGVDDLERADEMAWGMIESRISFVEARRDEGKGKKARPVSKSAPAPLPRATLETFSLLAENYRIRGLHDRLQALWQAFRDAEISPDAFMINQLLESYLQADQAKEALELYHSLVTEQGVCPDPYTFSALWKTLGINRLHSVAEDALPAEARATRALFAETVKFRHVFGPDGMDGQLARKILHTFRRIKDPAGLIVSLTALRDLFRFLPPETLVLEMVMGTTKLAWDTTGHRNRLVLAKRNLDRALVAAADGDAAKLEGQRRAEALFEYLQRHYWPEDGDESAKRKAFREAATQMGVYELLKKAANRR</sequence>
<evidence type="ECO:0000256" key="6">
    <source>
        <dbReference type="SAM" id="MobiDB-lite"/>
    </source>
</evidence>
<comment type="caution">
    <text evidence="7">The sequence shown here is derived from an EMBL/GenBank/DDBJ whole genome shotgun (WGS) entry which is preliminary data.</text>
</comment>
<feature type="compositionally biased region" description="Polar residues" evidence="6">
    <location>
        <begin position="35"/>
        <end position="46"/>
    </location>
</feature>
<evidence type="ECO:0000256" key="2">
    <source>
        <dbReference type="ARBA" id="ARBA00022737"/>
    </source>
</evidence>
<gene>
    <name evidence="7" type="ORF">QQX98_001094</name>
</gene>
<dbReference type="PROSITE" id="PS51375">
    <property type="entry name" value="PPR"/>
    <property type="match status" value="1"/>
</dbReference>
<keyword evidence="2" id="KW-0677">Repeat</keyword>
<evidence type="ECO:0000313" key="8">
    <source>
        <dbReference type="Proteomes" id="UP001498476"/>
    </source>
</evidence>
<keyword evidence="8" id="KW-1185">Reference proteome</keyword>
<dbReference type="PANTHER" id="PTHR47936:SF1">
    <property type="entry name" value="PENTATRICOPEPTIDE REPEAT-CONTAINING PROTEIN GUN1, CHLOROPLASTIC"/>
    <property type="match status" value="1"/>
</dbReference>
<comment type="function">
    <text evidence="3">Regulates mitochondrial small subunit maturation by controlling 15S rRNA 5'-end processing. Localizes to the 5' precursor of the 15S rRNA in a position that is subsequently occupied by mS47 in the mature yeast mtSSU. Uses structure and sequence-specific RNA recognition, binding to a single-stranded region of the precursor and specifically recognizing bases -6 to -1. The exchange of Ccm1 for mS47 is coupled to the irreversible removal of precursor rRNA that is accompanied by conformational changes of the mitoribosomal proteins uS5m and mS26. These conformational changes signal completion of 5'-end rRNA processing through protection of the mature 5'-end of the 15S rRNA and stabilization of mS47. The removal of the 5' precursor together with the dissociation of Ccm1 may be catalyzed by the 5'-3' exoribonuclease Pet127. Involved in the specific removal of group I introns in mitochondrial encoded transcripts.</text>
</comment>
<feature type="region of interest" description="Disordered" evidence="6">
    <location>
        <begin position="35"/>
        <end position="56"/>
    </location>
</feature>
<protein>
    <submittedName>
        <fullName evidence="7">Uncharacterized protein</fullName>
    </submittedName>
</protein>
<dbReference type="InterPro" id="IPR002885">
    <property type="entry name" value="PPR_rpt"/>
</dbReference>
<dbReference type="PANTHER" id="PTHR47936">
    <property type="entry name" value="PPR_LONG DOMAIN-CONTAINING PROTEIN"/>
    <property type="match status" value="1"/>
</dbReference>
<reference evidence="7 8" key="1">
    <citation type="journal article" date="2025" name="Microbiol. Resour. Announc.">
        <title>Draft genome sequences for Neonectria magnoliae and Neonectria punicea, canker pathogens of Liriodendron tulipifera and Acer saccharum in West Virginia.</title>
        <authorList>
            <person name="Petronek H.M."/>
            <person name="Kasson M.T."/>
            <person name="Metheny A.M."/>
            <person name="Stauder C.M."/>
            <person name="Lovett B."/>
            <person name="Lynch S.C."/>
            <person name="Garnas J.R."/>
            <person name="Kasson L.R."/>
            <person name="Stajich J.E."/>
        </authorList>
    </citation>
    <scope>NUCLEOTIDE SEQUENCE [LARGE SCALE GENOMIC DNA]</scope>
    <source>
        <strain evidence="7 8">NRRL 64653</strain>
    </source>
</reference>
<comment type="similarity">
    <text evidence="1">Belongs to the CCM1 family.</text>
</comment>
<dbReference type="EMBL" id="JAZAVJ010000010">
    <property type="protein sequence ID" value="KAK7423304.1"/>
    <property type="molecule type" value="Genomic_DNA"/>
</dbReference>
<dbReference type="Gene3D" id="1.25.40.10">
    <property type="entry name" value="Tetratricopeptide repeat domain"/>
    <property type="match status" value="2"/>
</dbReference>
<evidence type="ECO:0000256" key="1">
    <source>
        <dbReference type="ARBA" id="ARBA00006192"/>
    </source>
</evidence>
<feature type="repeat" description="PPR" evidence="5">
    <location>
        <begin position="607"/>
        <end position="642"/>
    </location>
</feature>
<evidence type="ECO:0000256" key="3">
    <source>
        <dbReference type="ARBA" id="ARBA00044493"/>
    </source>
</evidence>